<dbReference type="FunFam" id="3.20.20.140:FF:000016">
    <property type="entry name" value="Adenine deaminase"/>
    <property type="match status" value="1"/>
</dbReference>
<dbReference type="PANTHER" id="PTHR11113">
    <property type="entry name" value="N-ACETYLGLUCOSAMINE-6-PHOSPHATE DEACETYLASE"/>
    <property type="match status" value="1"/>
</dbReference>
<dbReference type="Pfam" id="PF01979">
    <property type="entry name" value="Amidohydro_1"/>
    <property type="match status" value="1"/>
</dbReference>
<dbReference type="PANTHER" id="PTHR11113:SF2">
    <property type="entry name" value="ADENINE DEAMINASE"/>
    <property type="match status" value="1"/>
</dbReference>
<dbReference type="Pfam" id="PF13382">
    <property type="entry name" value="Adenine_deam_C"/>
    <property type="match status" value="1"/>
</dbReference>
<dbReference type="SUPFAM" id="SSF51556">
    <property type="entry name" value="Metallo-dependent hydrolases"/>
    <property type="match status" value="1"/>
</dbReference>
<gene>
    <name evidence="8 11" type="primary">ade</name>
    <name evidence="11" type="ORF">EQM13_17895</name>
</gene>
<comment type="similarity">
    <text evidence="2 8">Belongs to the metallo-dependent hydrolases superfamily. Adenine deaminase family.</text>
</comment>
<dbReference type="HAMAP" id="MF_01518">
    <property type="entry name" value="Adenine_deamin"/>
    <property type="match status" value="1"/>
</dbReference>
<evidence type="ECO:0000313" key="11">
    <source>
        <dbReference type="EMBL" id="QAT63299.1"/>
    </source>
</evidence>
<dbReference type="Proteomes" id="UP000287969">
    <property type="component" value="Chromosome"/>
</dbReference>
<dbReference type="EMBL" id="CP035282">
    <property type="protein sequence ID" value="QAT63299.1"/>
    <property type="molecule type" value="Genomic_DNA"/>
</dbReference>
<dbReference type="EC" id="3.5.4.2" evidence="3 8"/>
<dbReference type="InterPro" id="IPR006679">
    <property type="entry name" value="Adenine_deam"/>
</dbReference>
<dbReference type="InterPro" id="IPR032466">
    <property type="entry name" value="Metal_Hydrolase"/>
</dbReference>
<accession>A0A410QH88</accession>
<feature type="domain" description="Adenine deaminase C-terminal" evidence="10">
    <location>
        <begin position="398"/>
        <end position="566"/>
    </location>
</feature>
<evidence type="ECO:0000256" key="2">
    <source>
        <dbReference type="ARBA" id="ARBA00006773"/>
    </source>
</evidence>
<dbReference type="AlphaFoldDB" id="A0A410QH88"/>
<evidence type="ECO:0000256" key="3">
    <source>
        <dbReference type="ARBA" id="ARBA00012782"/>
    </source>
</evidence>
<sequence length="572" mass="62707">MNKHMLKDMIDVARGDKKASLVLKNCNVINVFTNEIIQGDIAIWNDKIVGIGKYFGEVEMDLTGTYIAPGFIDGHVHIESSMVSPSQFAKAVVPCGTTTVIADPHEIGNVKGLDGIKYILKDSENIPLDVQIMLPSCVPATSFENSGAVLKADDLKKLINEDRVLGLGELMNYPGVINGDDDVLDKILMAGDKLIDGHGPVIEGKKLNAYAVSGVRTDHECTTIKEMEDRLRVGMYILIREGSATKNLRTLIGEVNKNNINRCLFCTDDKHPEDILENGHIDNNIRLAVKEGIEPIDAIKMATINAAQCYKLKGKGAIAPGYIADLVVIDDLKSLNILKVFKEGKIVAEKGEPLFDVQPSDIHKVENTVNIKDFTMDKLEINLKSDKANVIELLPHNVVTKKVKEKVNVVNGKFVSDGKDILKVAVIERHKGTGNVGLGLVKNFQLRNGAIASTIAHDSHNLIVIGDNDEDMAQAVEEIKRIGGGLTLVSEKKILKSLSLEIGGIMSKKPLKEVSKELKGMIEIAYEKLHVNRDLEPFMTLAFIALPVIPEIKVTDLGLFDVTNFKFIDISL</sequence>
<keyword evidence="4 8" id="KW-0378">Hydrolase</keyword>
<evidence type="ECO:0000256" key="7">
    <source>
        <dbReference type="ARBA" id="ARBA00069718"/>
    </source>
</evidence>
<evidence type="ECO:0000313" key="12">
    <source>
        <dbReference type="Proteomes" id="UP000287969"/>
    </source>
</evidence>
<proteinExistence type="inferred from homology"/>
<keyword evidence="5 8" id="KW-0464">Manganese</keyword>
<dbReference type="GO" id="GO:0006146">
    <property type="term" value="P:adenine catabolic process"/>
    <property type="evidence" value="ECO:0007669"/>
    <property type="project" value="InterPro"/>
</dbReference>
<dbReference type="InterPro" id="IPR026912">
    <property type="entry name" value="Adenine_deam_C"/>
</dbReference>
<keyword evidence="12" id="KW-1185">Reference proteome</keyword>
<evidence type="ECO:0000256" key="5">
    <source>
        <dbReference type="ARBA" id="ARBA00023211"/>
    </source>
</evidence>
<evidence type="ECO:0000256" key="6">
    <source>
        <dbReference type="ARBA" id="ARBA00047720"/>
    </source>
</evidence>
<comment type="cofactor">
    <cofactor evidence="1 8">
        <name>Mn(2+)</name>
        <dbReference type="ChEBI" id="CHEBI:29035"/>
    </cofactor>
</comment>
<evidence type="ECO:0000256" key="4">
    <source>
        <dbReference type="ARBA" id="ARBA00022801"/>
    </source>
</evidence>
<dbReference type="GO" id="GO:0000034">
    <property type="term" value="F:adenine deaminase activity"/>
    <property type="evidence" value="ECO:0007669"/>
    <property type="project" value="UniProtKB-UniRule"/>
</dbReference>
<comment type="catalytic activity">
    <reaction evidence="6 8">
        <text>adenine + H2O + H(+) = hypoxanthine + NH4(+)</text>
        <dbReference type="Rhea" id="RHEA:23688"/>
        <dbReference type="ChEBI" id="CHEBI:15377"/>
        <dbReference type="ChEBI" id="CHEBI:15378"/>
        <dbReference type="ChEBI" id="CHEBI:16708"/>
        <dbReference type="ChEBI" id="CHEBI:17368"/>
        <dbReference type="ChEBI" id="CHEBI:28938"/>
        <dbReference type="EC" id="3.5.4.2"/>
    </reaction>
</comment>
<dbReference type="CDD" id="cd01295">
    <property type="entry name" value="AdeC"/>
    <property type="match status" value="1"/>
</dbReference>
<dbReference type="RefSeq" id="WP_128753406.1">
    <property type="nucleotide sequence ID" value="NZ_CP035282.1"/>
</dbReference>
<dbReference type="SUPFAM" id="SSF51338">
    <property type="entry name" value="Composite domain of metallo-dependent hydrolases"/>
    <property type="match status" value="1"/>
</dbReference>
<dbReference type="OrthoDB" id="9807210at2"/>
<dbReference type="InterPro" id="IPR011059">
    <property type="entry name" value="Metal-dep_hydrolase_composite"/>
</dbReference>
<dbReference type="NCBIfam" id="TIGR01178">
    <property type="entry name" value="ade"/>
    <property type="match status" value="1"/>
</dbReference>
<evidence type="ECO:0000259" key="9">
    <source>
        <dbReference type="Pfam" id="PF01979"/>
    </source>
</evidence>
<reference evidence="12" key="1">
    <citation type="submission" date="2019-01" db="EMBL/GenBank/DDBJ databases">
        <title>Draft genomes of a novel of Sporanaerobacter strains.</title>
        <authorList>
            <person name="Ma S."/>
        </authorList>
    </citation>
    <scope>NUCLEOTIDE SEQUENCE [LARGE SCALE GENOMIC DNA]</scope>
    <source>
        <strain evidence="12">NJN-17</strain>
    </source>
</reference>
<evidence type="ECO:0000256" key="8">
    <source>
        <dbReference type="HAMAP-Rule" id="MF_01518"/>
    </source>
</evidence>
<dbReference type="Gene3D" id="2.30.40.10">
    <property type="entry name" value="Urease, subunit C, domain 1"/>
    <property type="match status" value="1"/>
</dbReference>
<dbReference type="Gene3D" id="3.20.20.140">
    <property type="entry name" value="Metal-dependent hydrolases"/>
    <property type="match status" value="1"/>
</dbReference>
<dbReference type="KEGG" id="spoa:EQM13_17895"/>
<evidence type="ECO:0000259" key="10">
    <source>
        <dbReference type="Pfam" id="PF13382"/>
    </source>
</evidence>
<dbReference type="InterPro" id="IPR006680">
    <property type="entry name" value="Amidohydro-rel"/>
</dbReference>
<protein>
    <recommendedName>
        <fullName evidence="7 8">Adenine deaminase</fullName>
        <shortName evidence="8">Adenase</shortName>
        <shortName evidence="8">Adenine aminase</shortName>
        <ecNumber evidence="3 8">3.5.4.2</ecNumber>
    </recommendedName>
</protein>
<feature type="domain" description="Amidohydrolase-related" evidence="9">
    <location>
        <begin position="66"/>
        <end position="347"/>
    </location>
</feature>
<evidence type="ECO:0000256" key="1">
    <source>
        <dbReference type="ARBA" id="ARBA00001936"/>
    </source>
</evidence>
<organism evidence="11 12">
    <name type="scientific">Acidilutibacter cellobiosedens</name>
    <dbReference type="NCBI Taxonomy" id="2507161"/>
    <lineage>
        <taxon>Bacteria</taxon>
        <taxon>Bacillati</taxon>
        <taxon>Bacillota</taxon>
        <taxon>Tissierellia</taxon>
        <taxon>Tissierellales</taxon>
        <taxon>Acidilutibacteraceae</taxon>
        <taxon>Acidilutibacter</taxon>
    </lineage>
</organism>
<name>A0A410QH88_9FIRM</name>